<evidence type="ECO:0000259" key="8">
    <source>
        <dbReference type="Pfam" id="PF00288"/>
    </source>
</evidence>
<dbReference type="GO" id="GO:0005524">
    <property type="term" value="F:ATP binding"/>
    <property type="evidence" value="ECO:0007669"/>
    <property type="project" value="UniProtKB-KW"/>
</dbReference>
<evidence type="ECO:0000256" key="7">
    <source>
        <dbReference type="SAM" id="MobiDB-lite"/>
    </source>
</evidence>
<feature type="region of interest" description="Disordered" evidence="7">
    <location>
        <begin position="357"/>
        <end position="377"/>
    </location>
</feature>
<dbReference type="EMBL" id="AP018492">
    <property type="protein sequence ID" value="BBC61331.1"/>
    <property type="molecule type" value="Genomic_DNA"/>
</dbReference>
<dbReference type="InterPro" id="IPR020568">
    <property type="entry name" value="Ribosomal_Su5_D2-typ_SF"/>
</dbReference>
<evidence type="ECO:0000256" key="3">
    <source>
        <dbReference type="ARBA" id="ARBA00022679"/>
    </source>
</evidence>
<feature type="domain" description="GHMP kinase N-terminal" evidence="8">
    <location>
        <begin position="77"/>
        <end position="171"/>
    </location>
</feature>
<dbReference type="UniPathway" id="UPA00057">
    <property type="reaction ID" value="UER00099"/>
</dbReference>
<evidence type="ECO:0000313" key="10">
    <source>
        <dbReference type="EMBL" id="BBC61331.1"/>
    </source>
</evidence>
<gene>
    <name evidence="10" type="ORF">DAT561_1225</name>
</gene>
<dbReference type="SUPFAM" id="SSF55060">
    <property type="entry name" value="GHMP Kinase, C-terminal domain"/>
    <property type="match status" value="1"/>
</dbReference>
<comment type="pathway">
    <text evidence="1">Isoprenoid biosynthesis; isopentenyl diphosphate biosynthesis via mevalonate pathway; isopentenyl diphosphate from (R)-mevalonate: step 2/3.</text>
</comment>
<dbReference type="PRINTS" id="PR00959">
    <property type="entry name" value="MEVGALKINASE"/>
</dbReference>
<evidence type="ECO:0000256" key="5">
    <source>
        <dbReference type="ARBA" id="ARBA00022777"/>
    </source>
</evidence>
<dbReference type="EC" id="2.7.4.2" evidence="2"/>
<dbReference type="AlphaFoldDB" id="A0A2Z5Y3I5"/>
<dbReference type="Pfam" id="PF08544">
    <property type="entry name" value="GHMP_kinases_C"/>
    <property type="match status" value="1"/>
</dbReference>
<dbReference type="Gene3D" id="3.30.70.890">
    <property type="entry name" value="GHMP kinase, C-terminal domain"/>
    <property type="match status" value="1"/>
</dbReference>
<proteinExistence type="predicted"/>
<protein>
    <recommendedName>
        <fullName evidence="2">phosphomevalonate kinase</fullName>
        <ecNumber evidence="2">2.7.4.2</ecNumber>
    </recommendedName>
</protein>
<dbReference type="InterPro" id="IPR014721">
    <property type="entry name" value="Ribsml_uS5_D2-typ_fold_subgr"/>
</dbReference>
<sequence length="377" mass="41638">MIEVSTPGKLFIAGEYAVVEPGHPAIIVAVDQFVTVTLNQAENAGSIQSEQYSSLPIQWTRRAGKLVLDIRENPFHYVLAAIHLTEEYAAEQNKRLSFYHLKITSELDSSNGRKYGLGSSGAVTVATIKALNLFYKLNLTEIEIFKLSALAHLAVQGNGSCGDIAASCYGGWIAFSTFNHHWVNQKKQQVSLTKLLSLKWPNLSIQRLSVPKRLRLLIGWTGSPASTFDLVDQVHRSKTNKLLNYHYFLTQSKQCVDAMIQGFQTNNISLIQKQIKKNRELLQQLSILTGVCIETCALKHLCDLAESYNGASKSSGAGGGDCGIVIFKQKSSILPLMSAWEKEGITPLPLHVYTYGGNNEQKNEQKRRSSCSSTSLS</sequence>
<dbReference type="InterPro" id="IPR036554">
    <property type="entry name" value="GHMP_kinase_C_sf"/>
</dbReference>
<evidence type="ECO:0000256" key="1">
    <source>
        <dbReference type="ARBA" id="ARBA00005017"/>
    </source>
</evidence>
<dbReference type="GO" id="GO:0004631">
    <property type="term" value="F:phosphomevalonate kinase activity"/>
    <property type="evidence" value="ECO:0007669"/>
    <property type="project" value="UniProtKB-EC"/>
</dbReference>
<dbReference type="InterPro" id="IPR013750">
    <property type="entry name" value="GHMP_kinase_C_dom"/>
</dbReference>
<reference evidence="10 11" key="1">
    <citation type="submission" date="2018-01" db="EMBL/GenBank/DDBJ databases">
        <title>Whole genome sequence of Melissococcus plutonius DAT561.</title>
        <authorList>
            <person name="Okumura K."/>
            <person name="Takamatsu D."/>
            <person name="Okura M."/>
        </authorList>
    </citation>
    <scope>NUCLEOTIDE SEQUENCE [LARGE SCALE GENOMIC DNA]</scope>
    <source>
        <strain evidence="10 11">DAT561</strain>
    </source>
</reference>
<name>A0A2Z5Y3I5_9ENTE</name>
<feature type="domain" description="GHMP kinase C-terminal" evidence="9">
    <location>
        <begin position="260"/>
        <end position="343"/>
    </location>
</feature>
<accession>A0A2Z5Y3I5</accession>
<evidence type="ECO:0000256" key="4">
    <source>
        <dbReference type="ARBA" id="ARBA00022741"/>
    </source>
</evidence>
<keyword evidence="6" id="KW-0067">ATP-binding</keyword>
<dbReference type="PANTHER" id="PTHR31814">
    <property type="match status" value="1"/>
</dbReference>
<keyword evidence="5 10" id="KW-0418">Kinase</keyword>
<dbReference type="NCBIfam" id="TIGR01220">
    <property type="entry name" value="Pmev_kin_Gr_pos"/>
    <property type="match status" value="1"/>
</dbReference>
<dbReference type="PANTHER" id="PTHR31814:SF2">
    <property type="entry name" value="PHOSPHOMEVALONATE KINASE"/>
    <property type="match status" value="1"/>
</dbReference>
<evidence type="ECO:0000256" key="6">
    <source>
        <dbReference type="ARBA" id="ARBA00022840"/>
    </source>
</evidence>
<dbReference type="InterPro" id="IPR005917">
    <property type="entry name" value="Pmev_kinase_bact"/>
</dbReference>
<evidence type="ECO:0000256" key="2">
    <source>
        <dbReference type="ARBA" id="ARBA00012958"/>
    </source>
</evidence>
<dbReference type="GO" id="GO:0019287">
    <property type="term" value="P:isopentenyl diphosphate biosynthetic process, mevalonate pathway"/>
    <property type="evidence" value="ECO:0007669"/>
    <property type="project" value="UniProtKB-UniPathway"/>
</dbReference>
<dbReference type="InterPro" id="IPR035102">
    <property type="entry name" value="Phosphomevalonate_kinase"/>
</dbReference>
<keyword evidence="4" id="KW-0547">Nucleotide-binding</keyword>
<dbReference type="RefSeq" id="WP_015695191.1">
    <property type="nucleotide sequence ID" value="NZ_AP018492.1"/>
</dbReference>
<dbReference type="Proteomes" id="UP000269226">
    <property type="component" value="Chromosome"/>
</dbReference>
<evidence type="ECO:0000259" key="9">
    <source>
        <dbReference type="Pfam" id="PF08544"/>
    </source>
</evidence>
<dbReference type="GeneID" id="57043770"/>
<dbReference type="InterPro" id="IPR006204">
    <property type="entry name" value="GHMP_kinase_N_dom"/>
</dbReference>
<keyword evidence="3 10" id="KW-0808">Transferase</keyword>
<dbReference type="SUPFAM" id="SSF54211">
    <property type="entry name" value="Ribosomal protein S5 domain 2-like"/>
    <property type="match status" value="1"/>
</dbReference>
<dbReference type="Gene3D" id="3.30.230.10">
    <property type="match status" value="1"/>
</dbReference>
<organism evidence="10 11">
    <name type="scientific">Melissococcus plutonius</name>
    <dbReference type="NCBI Taxonomy" id="33970"/>
    <lineage>
        <taxon>Bacteria</taxon>
        <taxon>Bacillati</taxon>
        <taxon>Bacillota</taxon>
        <taxon>Bacilli</taxon>
        <taxon>Lactobacillales</taxon>
        <taxon>Enterococcaceae</taxon>
        <taxon>Melissococcus</taxon>
    </lineage>
</organism>
<dbReference type="Pfam" id="PF00288">
    <property type="entry name" value="GHMP_kinases_N"/>
    <property type="match status" value="1"/>
</dbReference>
<evidence type="ECO:0000313" key="11">
    <source>
        <dbReference type="Proteomes" id="UP000269226"/>
    </source>
</evidence>